<reference evidence="2 3" key="1">
    <citation type="submission" date="2014-04" db="EMBL/GenBank/DDBJ databases">
        <authorList>
            <consortium name="DOE Joint Genome Institute"/>
            <person name="Kuo A."/>
            <person name="Kohler A."/>
            <person name="Costa M.D."/>
            <person name="Nagy L.G."/>
            <person name="Floudas D."/>
            <person name="Copeland A."/>
            <person name="Barry K.W."/>
            <person name="Cichocki N."/>
            <person name="Veneault-Fourrey C."/>
            <person name="LaButti K."/>
            <person name="Lindquist E.A."/>
            <person name="Lipzen A."/>
            <person name="Lundell T."/>
            <person name="Morin E."/>
            <person name="Murat C."/>
            <person name="Sun H."/>
            <person name="Tunlid A."/>
            <person name="Henrissat B."/>
            <person name="Grigoriev I.V."/>
            <person name="Hibbett D.S."/>
            <person name="Martin F."/>
            <person name="Nordberg H.P."/>
            <person name="Cantor M.N."/>
            <person name="Hua S.X."/>
        </authorList>
    </citation>
    <scope>NUCLEOTIDE SEQUENCE [LARGE SCALE GENOMIC DNA]</scope>
    <source>
        <strain evidence="2 3">441</strain>
    </source>
</reference>
<feature type="region of interest" description="Disordered" evidence="1">
    <location>
        <begin position="55"/>
        <end position="79"/>
    </location>
</feature>
<feature type="non-terminal residue" evidence="2">
    <location>
        <position position="1"/>
    </location>
</feature>
<accession>A0A0C9YGB9</accession>
<gene>
    <name evidence="2" type="ORF">PISMIDRAFT_678672</name>
</gene>
<keyword evidence="3" id="KW-1185">Reference proteome</keyword>
<sequence>MRRGKFQSDVIGSDVADKGIYGPNHRDTLASRVCRLDRLQRNVRDELKQLYLPQAWRSGPSAQHSKNRAKLKQSDRRTE</sequence>
<organism evidence="2 3">
    <name type="scientific">Pisolithus microcarpus 441</name>
    <dbReference type="NCBI Taxonomy" id="765257"/>
    <lineage>
        <taxon>Eukaryota</taxon>
        <taxon>Fungi</taxon>
        <taxon>Dikarya</taxon>
        <taxon>Basidiomycota</taxon>
        <taxon>Agaricomycotina</taxon>
        <taxon>Agaricomycetes</taxon>
        <taxon>Agaricomycetidae</taxon>
        <taxon>Boletales</taxon>
        <taxon>Sclerodermatineae</taxon>
        <taxon>Pisolithaceae</taxon>
        <taxon>Pisolithus</taxon>
    </lineage>
</organism>
<reference evidence="3" key="2">
    <citation type="submission" date="2015-01" db="EMBL/GenBank/DDBJ databases">
        <title>Evolutionary Origins and Diversification of the Mycorrhizal Mutualists.</title>
        <authorList>
            <consortium name="DOE Joint Genome Institute"/>
            <consortium name="Mycorrhizal Genomics Consortium"/>
            <person name="Kohler A."/>
            <person name="Kuo A."/>
            <person name="Nagy L.G."/>
            <person name="Floudas D."/>
            <person name="Copeland A."/>
            <person name="Barry K.W."/>
            <person name="Cichocki N."/>
            <person name="Veneault-Fourrey C."/>
            <person name="LaButti K."/>
            <person name="Lindquist E.A."/>
            <person name="Lipzen A."/>
            <person name="Lundell T."/>
            <person name="Morin E."/>
            <person name="Murat C."/>
            <person name="Riley R."/>
            <person name="Ohm R."/>
            <person name="Sun H."/>
            <person name="Tunlid A."/>
            <person name="Henrissat B."/>
            <person name="Grigoriev I.V."/>
            <person name="Hibbett D.S."/>
            <person name="Martin F."/>
        </authorList>
    </citation>
    <scope>NUCLEOTIDE SEQUENCE [LARGE SCALE GENOMIC DNA]</scope>
    <source>
        <strain evidence="3">441</strain>
    </source>
</reference>
<dbReference type="EMBL" id="KN833721">
    <property type="protein sequence ID" value="KIK23950.1"/>
    <property type="molecule type" value="Genomic_DNA"/>
</dbReference>
<proteinExistence type="predicted"/>
<protein>
    <submittedName>
        <fullName evidence="2">Uncharacterized protein</fullName>
    </submittedName>
</protein>
<dbReference type="Proteomes" id="UP000054018">
    <property type="component" value="Unassembled WGS sequence"/>
</dbReference>
<dbReference type="AlphaFoldDB" id="A0A0C9YGB9"/>
<evidence type="ECO:0000313" key="2">
    <source>
        <dbReference type="EMBL" id="KIK23950.1"/>
    </source>
</evidence>
<name>A0A0C9YGB9_9AGAM</name>
<evidence type="ECO:0000313" key="3">
    <source>
        <dbReference type="Proteomes" id="UP000054018"/>
    </source>
</evidence>
<evidence type="ECO:0000256" key="1">
    <source>
        <dbReference type="SAM" id="MobiDB-lite"/>
    </source>
</evidence>
<dbReference type="HOGENOM" id="CLU_2606936_0_0_1"/>